<dbReference type="EMBL" id="JAIZPD010000010">
    <property type="protein sequence ID" value="KAH0960385.1"/>
    <property type="molecule type" value="Genomic_DNA"/>
</dbReference>
<feature type="transmembrane region" description="Helical" evidence="7">
    <location>
        <begin position="362"/>
        <end position="383"/>
    </location>
</feature>
<evidence type="ECO:0000256" key="6">
    <source>
        <dbReference type="ARBA" id="ARBA00023136"/>
    </source>
</evidence>
<keyword evidence="2" id="KW-0813">Transport</keyword>
<sequence length="510" mass="55923">MGDGATVTWNASPAPSTEIQAQGHDALVGTRVSRRRRDRYSVALSFNVAAFLLPAIYSTLAKLWVARIDSSMVVTTDVYTYIATIAEVINEGLPRASWTTIGDKCSRKHSQRLALAHTLILAQALLGLALSLILLGAAETFAKGFVPLEVRQQSITYVRIGSFSVLSGAIEAAVAAATRALDEPDVALILSCIKFAVNIILDLLLISTFRVGSLEPTVNLQASIQLACNLAAAFGGLAYFLFRNYLGPRERERSAIRTAPSLCALKILLRPAIPTFVESAIRNAFYLWLVTTIVSLGTVYATAWGVFNTIRWGLVMVPVSALEATTLTFVGHNWGRWRRDTGIATLRPRTSLASLCRIVRPAFISAAVALAFEVPLCIAMYFVGARSFARYLSGSDEVAEVAARMWRTLDYCYIVYAVSTQMSAILLATRPKWYLWQSLASTFLYVLPWTIVCQVANLDKNNAWTYHALTFGGSLVMSFICIMAVLGLWAWTLRTGRAHLEVVRVMSDSP</sequence>
<name>A0A9P8MSB9_9HYPO</name>
<gene>
    <name evidence="8" type="ORF">HRG_08540</name>
</gene>
<feature type="transmembrane region" description="Helical" evidence="7">
    <location>
        <begin position="40"/>
        <end position="60"/>
    </location>
</feature>
<dbReference type="AlphaFoldDB" id="A0A9P8MSB9"/>
<evidence type="ECO:0000256" key="7">
    <source>
        <dbReference type="SAM" id="Phobius"/>
    </source>
</evidence>
<feature type="transmembrane region" description="Helical" evidence="7">
    <location>
        <begin position="411"/>
        <end position="428"/>
    </location>
</feature>
<evidence type="ECO:0000313" key="8">
    <source>
        <dbReference type="EMBL" id="KAH0960385.1"/>
    </source>
</evidence>
<dbReference type="GeneID" id="68357669"/>
<proteinExistence type="predicted"/>
<dbReference type="PANTHER" id="PTHR43549:SF2">
    <property type="entry name" value="MULTIDRUG RESISTANCE PROTEIN NORM-RELATED"/>
    <property type="match status" value="1"/>
</dbReference>
<feature type="transmembrane region" description="Helical" evidence="7">
    <location>
        <begin position="114"/>
        <end position="137"/>
    </location>
</feature>
<dbReference type="OrthoDB" id="2119662at2759"/>
<feature type="transmembrane region" description="Helical" evidence="7">
    <location>
        <begin position="314"/>
        <end position="332"/>
    </location>
</feature>
<evidence type="ECO:0000256" key="2">
    <source>
        <dbReference type="ARBA" id="ARBA00022448"/>
    </source>
</evidence>
<accession>A0A9P8MSB9</accession>
<comment type="subcellular location">
    <subcellularLocation>
        <location evidence="1">Cell membrane</location>
        <topology evidence="1">Multi-pass membrane protein</topology>
    </subcellularLocation>
</comment>
<keyword evidence="6 7" id="KW-0472">Membrane</keyword>
<organism evidence="8 9">
    <name type="scientific">Hirsutella rhossiliensis</name>
    <dbReference type="NCBI Taxonomy" id="111463"/>
    <lineage>
        <taxon>Eukaryota</taxon>
        <taxon>Fungi</taxon>
        <taxon>Dikarya</taxon>
        <taxon>Ascomycota</taxon>
        <taxon>Pezizomycotina</taxon>
        <taxon>Sordariomycetes</taxon>
        <taxon>Hypocreomycetidae</taxon>
        <taxon>Hypocreales</taxon>
        <taxon>Ophiocordycipitaceae</taxon>
        <taxon>Hirsutella</taxon>
    </lineage>
</organism>
<feature type="transmembrane region" description="Helical" evidence="7">
    <location>
        <begin position="222"/>
        <end position="242"/>
    </location>
</feature>
<evidence type="ECO:0000256" key="5">
    <source>
        <dbReference type="ARBA" id="ARBA00022989"/>
    </source>
</evidence>
<evidence type="ECO:0000256" key="4">
    <source>
        <dbReference type="ARBA" id="ARBA00022692"/>
    </source>
</evidence>
<dbReference type="PANTHER" id="PTHR43549">
    <property type="entry name" value="MULTIDRUG RESISTANCE PROTEIN YPNP-RELATED"/>
    <property type="match status" value="1"/>
</dbReference>
<feature type="transmembrane region" description="Helical" evidence="7">
    <location>
        <begin position="72"/>
        <end position="93"/>
    </location>
</feature>
<evidence type="ECO:0000256" key="1">
    <source>
        <dbReference type="ARBA" id="ARBA00004651"/>
    </source>
</evidence>
<feature type="transmembrane region" description="Helical" evidence="7">
    <location>
        <begin position="468"/>
        <end position="491"/>
    </location>
</feature>
<keyword evidence="3" id="KW-1003">Cell membrane</keyword>
<keyword evidence="4 7" id="KW-0812">Transmembrane</keyword>
<protein>
    <submittedName>
        <fullName evidence="8">Uncharacterized protein</fullName>
    </submittedName>
</protein>
<keyword evidence="5 7" id="KW-1133">Transmembrane helix</keyword>
<evidence type="ECO:0000256" key="3">
    <source>
        <dbReference type="ARBA" id="ARBA00022475"/>
    </source>
</evidence>
<dbReference type="Proteomes" id="UP000824596">
    <property type="component" value="Unassembled WGS sequence"/>
</dbReference>
<reference evidence="8" key="1">
    <citation type="submission" date="2021-09" db="EMBL/GenBank/DDBJ databases">
        <title>A high-quality genome of the endoparasitic fungus Hirsutella rhossiliensis with a comparison of Hirsutella genomes reveals transposable elements contributing to genome size variation.</title>
        <authorList>
            <person name="Lin R."/>
            <person name="Jiao Y."/>
            <person name="Sun X."/>
            <person name="Ling J."/>
            <person name="Xie B."/>
            <person name="Cheng X."/>
        </authorList>
    </citation>
    <scope>NUCLEOTIDE SEQUENCE</scope>
    <source>
        <strain evidence="8">HR02</strain>
    </source>
</reference>
<keyword evidence="9" id="KW-1185">Reference proteome</keyword>
<feature type="transmembrane region" description="Helical" evidence="7">
    <location>
        <begin position="285"/>
        <end position="307"/>
    </location>
</feature>
<feature type="transmembrane region" description="Helical" evidence="7">
    <location>
        <begin position="188"/>
        <end position="210"/>
    </location>
</feature>
<dbReference type="RefSeq" id="XP_044717898.1">
    <property type="nucleotide sequence ID" value="XM_044867011.1"/>
</dbReference>
<dbReference type="GO" id="GO:0005886">
    <property type="term" value="C:plasma membrane"/>
    <property type="evidence" value="ECO:0007669"/>
    <property type="project" value="UniProtKB-SubCell"/>
</dbReference>
<evidence type="ECO:0000313" key="9">
    <source>
        <dbReference type="Proteomes" id="UP000824596"/>
    </source>
</evidence>
<dbReference type="InterPro" id="IPR052031">
    <property type="entry name" value="Membrane_Transporter-Flippase"/>
</dbReference>
<comment type="caution">
    <text evidence="8">The sequence shown here is derived from an EMBL/GenBank/DDBJ whole genome shotgun (WGS) entry which is preliminary data.</text>
</comment>
<feature type="transmembrane region" description="Helical" evidence="7">
    <location>
        <begin position="157"/>
        <end position="176"/>
    </location>
</feature>
<feature type="transmembrane region" description="Helical" evidence="7">
    <location>
        <begin position="434"/>
        <end position="456"/>
    </location>
</feature>